<sequence length="787" mass="89154">MAEAFGIITGAAGLIDVCIRLGIYVREVRKGATTIQQELDSLLKEVSLLETISKAVKDTYIIESRNLPASPRTGPPYDTAGFVNTPPHVWKDFGRTIDHCSVIIAKLYEIVKEICGSENVLKRVHKRRSKEDDLRRCKSELVLYYGHIQILFSIISREDTRYSQKHSAKSFDDLTGQMQTIQGQISDLSQSMAATGDSDYDKKALEALRDLHASITSATEMIAPSTNNEFFSTPKSVSSIFTGRETLLYELTEAFIQTPGLFRNQLQRRFVVHGMGGSGKTQFCCKFAEDNRDRFWGVFWIDGSSEERIKKSLGEIAKLAGRHVNPNAALHWLSNIEKPWLLLIDNADDPDITLEDYFLKGKRGHILITTRNPGFRNLGNIEPRYYDFSGLQLKEASSLLLKASELPVPWESTVEDLASTITKALGHLVLAIVQAGAAIRSKLCSLQKYLDFHERSLLKLRKDKRVKLDPNYQAVWANFELGYEKLEARRDIEPRFFDALELLHVFAFFYRERLSPDVFTRAIQNAQLEIEQQEKTEVDERSSPHRRSPTMMERFQPKLGALVLTANWWTRAFEDRIRVALNELVEISLIDCNEADGTYSMHPVVHNWARKRPQMSLADQALWADMAGYVLAASILLPPLGTSTEDEQYHVSLKTHIEHVQTCREDIVSQLVTNSASLWLPSFVTSTADADRLRMYAKFSLVYAQCGQVNKAKPLLKEVAGFLNHFLGPQNKRTRDAHEALSAIYWILGKVDKALTLQRGLFAACEKHLGRDHPDTLRALHKLGVTL</sequence>
<dbReference type="InterPro" id="IPR011990">
    <property type="entry name" value="TPR-like_helical_dom_sf"/>
</dbReference>
<proteinExistence type="predicted"/>
<name>A0AAI8YJM2_9PEZI</name>
<keyword evidence="2" id="KW-1185">Reference proteome</keyword>
<dbReference type="Gene3D" id="1.25.40.10">
    <property type="entry name" value="Tetratricopeptide repeat domain"/>
    <property type="match status" value="1"/>
</dbReference>
<dbReference type="PANTHER" id="PTHR35205:SF1">
    <property type="entry name" value="ZU5 DOMAIN-CONTAINING PROTEIN"/>
    <property type="match status" value="1"/>
</dbReference>
<reference evidence="1" key="1">
    <citation type="submission" date="2023-10" db="EMBL/GenBank/DDBJ databases">
        <authorList>
            <person name="Hackl T."/>
        </authorList>
    </citation>
    <scope>NUCLEOTIDE SEQUENCE</scope>
</reference>
<dbReference type="InterPro" id="IPR027417">
    <property type="entry name" value="P-loop_NTPase"/>
</dbReference>
<evidence type="ECO:0000313" key="2">
    <source>
        <dbReference type="Proteomes" id="UP001295740"/>
    </source>
</evidence>
<dbReference type="AlphaFoldDB" id="A0AAI8YJM2"/>
<evidence type="ECO:0000313" key="1">
    <source>
        <dbReference type="EMBL" id="CAJ2507306.1"/>
    </source>
</evidence>
<dbReference type="Proteomes" id="UP001295740">
    <property type="component" value="Unassembled WGS sequence"/>
</dbReference>
<organism evidence="1 2">
    <name type="scientific">Anthostomella pinea</name>
    <dbReference type="NCBI Taxonomy" id="933095"/>
    <lineage>
        <taxon>Eukaryota</taxon>
        <taxon>Fungi</taxon>
        <taxon>Dikarya</taxon>
        <taxon>Ascomycota</taxon>
        <taxon>Pezizomycotina</taxon>
        <taxon>Sordariomycetes</taxon>
        <taxon>Xylariomycetidae</taxon>
        <taxon>Xylariales</taxon>
        <taxon>Xylariaceae</taxon>
        <taxon>Anthostomella</taxon>
    </lineage>
</organism>
<dbReference type="EMBL" id="CAUWAG010000010">
    <property type="protein sequence ID" value="CAJ2507306.1"/>
    <property type="molecule type" value="Genomic_DNA"/>
</dbReference>
<protein>
    <submittedName>
        <fullName evidence="1">Uu.00g084920.m01.CDS01</fullName>
    </submittedName>
</protein>
<dbReference type="Gene3D" id="3.40.50.300">
    <property type="entry name" value="P-loop containing nucleotide triphosphate hydrolases"/>
    <property type="match status" value="1"/>
</dbReference>
<dbReference type="SUPFAM" id="SSF48452">
    <property type="entry name" value="TPR-like"/>
    <property type="match status" value="1"/>
</dbReference>
<dbReference type="Pfam" id="PF13374">
    <property type="entry name" value="TPR_10"/>
    <property type="match status" value="1"/>
</dbReference>
<dbReference type="SUPFAM" id="SSF52540">
    <property type="entry name" value="P-loop containing nucleoside triphosphate hydrolases"/>
    <property type="match status" value="1"/>
</dbReference>
<gene>
    <name evidence="1" type="ORF">KHLLAP_LOCUS7774</name>
</gene>
<comment type="caution">
    <text evidence="1">The sequence shown here is derived from an EMBL/GenBank/DDBJ whole genome shotgun (WGS) entry which is preliminary data.</text>
</comment>
<accession>A0AAI8YJM2</accession>
<dbReference type="PANTHER" id="PTHR35205">
    <property type="entry name" value="NB-ARC AND TPR DOMAIN PROTEIN"/>
    <property type="match status" value="1"/>
</dbReference>